<evidence type="ECO:0000313" key="7">
    <source>
        <dbReference type="Proteomes" id="UP001165740"/>
    </source>
</evidence>
<feature type="region of interest" description="Disordered" evidence="3">
    <location>
        <begin position="420"/>
        <end position="448"/>
    </location>
</feature>
<feature type="domain" description="Fibronectin type-III" evidence="6">
    <location>
        <begin position="321"/>
        <end position="419"/>
    </location>
</feature>
<dbReference type="SUPFAM" id="SSF48726">
    <property type="entry name" value="Immunoglobulin"/>
    <property type="match status" value="3"/>
</dbReference>
<evidence type="ECO:0000259" key="6">
    <source>
        <dbReference type="PROSITE" id="PS50853"/>
    </source>
</evidence>
<evidence type="ECO:0000313" key="10">
    <source>
        <dbReference type="RefSeq" id="XP_055866245.1"/>
    </source>
</evidence>
<dbReference type="InterPro" id="IPR036116">
    <property type="entry name" value="FN3_sf"/>
</dbReference>
<feature type="domain" description="Ig-like" evidence="5">
    <location>
        <begin position="216"/>
        <end position="309"/>
    </location>
</feature>
<dbReference type="InterPro" id="IPR007110">
    <property type="entry name" value="Ig-like_dom"/>
</dbReference>
<dbReference type="SMART" id="SM00060">
    <property type="entry name" value="FN3"/>
    <property type="match status" value="1"/>
</dbReference>
<dbReference type="OrthoDB" id="10012075at2759"/>
<organism evidence="7 11">
    <name type="scientific">Biomphalaria glabrata</name>
    <name type="common">Bloodfluke planorb</name>
    <name type="synonym">Freshwater snail</name>
    <dbReference type="NCBI Taxonomy" id="6526"/>
    <lineage>
        <taxon>Eukaryota</taxon>
        <taxon>Metazoa</taxon>
        <taxon>Spiralia</taxon>
        <taxon>Lophotrochozoa</taxon>
        <taxon>Mollusca</taxon>
        <taxon>Gastropoda</taxon>
        <taxon>Heterobranchia</taxon>
        <taxon>Euthyneura</taxon>
        <taxon>Panpulmonata</taxon>
        <taxon>Hygrophila</taxon>
        <taxon>Lymnaeoidea</taxon>
        <taxon>Planorbidae</taxon>
        <taxon>Biomphalaria</taxon>
    </lineage>
</organism>
<dbReference type="Pfam" id="PF13927">
    <property type="entry name" value="Ig_3"/>
    <property type="match status" value="2"/>
</dbReference>
<dbReference type="PANTHER" id="PTHR10075:SF100">
    <property type="entry name" value="FASCICLIN-2"/>
    <property type="match status" value="1"/>
</dbReference>
<dbReference type="CDD" id="cd00063">
    <property type="entry name" value="FN3"/>
    <property type="match status" value="1"/>
</dbReference>
<dbReference type="AlphaFoldDB" id="A0A9W2YTX4"/>
<dbReference type="SMART" id="SM00409">
    <property type="entry name" value="IG"/>
    <property type="match status" value="3"/>
</dbReference>
<dbReference type="RefSeq" id="XP_055866243.1">
    <property type="nucleotide sequence ID" value="XM_056010268.1"/>
</dbReference>
<protein>
    <submittedName>
        <fullName evidence="8 9">Neural cell adhesion molecule 1-A-like</fullName>
    </submittedName>
</protein>
<feature type="chain" id="PRO_5044702475" evidence="4">
    <location>
        <begin position="28"/>
        <end position="499"/>
    </location>
</feature>
<dbReference type="GO" id="GO:0030424">
    <property type="term" value="C:axon"/>
    <property type="evidence" value="ECO:0007669"/>
    <property type="project" value="TreeGrafter"/>
</dbReference>
<dbReference type="GO" id="GO:0005886">
    <property type="term" value="C:plasma membrane"/>
    <property type="evidence" value="ECO:0007669"/>
    <property type="project" value="TreeGrafter"/>
</dbReference>
<dbReference type="SUPFAM" id="SSF49265">
    <property type="entry name" value="Fibronectin type III"/>
    <property type="match status" value="1"/>
</dbReference>
<dbReference type="InterPro" id="IPR036179">
    <property type="entry name" value="Ig-like_dom_sf"/>
</dbReference>
<dbReference type="GeneID" id="106072809"/>
<keyword evidence="4" id="KW-0732">Signal</keyword>
<evidence type="ECO:0000256" key="4">
    <source>
        <dbReference type="SAM" id="SignalP"/>
    </source>
</evidence>
<dbReference type="InterPro" id="IPR003598">
    <property type="entry name" value="Ig_sub2"/>
</dbReference>
<proteinExistence type="predicted"/>
<evidence type="ECO:0000259" key="5">
    <source>
        <dbReference type="PROSITE" id="PS50835"/>
    </source>
</evidence>
<dbReference type="GO" id="GO:0070593">
    <property type="term" value="P:dendrite self-avoidance"/>
    <property type="evidence" value="ECO:0007669"/>
    <property type="project" value="TreeGrafter"/>
</dbReference>
<accession>A0A9W2YTX4</accession>
<feature type="domain" description="Ig-like" evidence="5">
    <location>
        <begin position="3"/>
        <end position="107"/>
    </location>
</feature>
<dbReference type="CDD" id="cd00096">
    <property type="entry name" value="Ig"/>
    <property type="match status" value="1"/>
</dbReference>
<sequence length="499" mass="56119">MLPTLKLAVDMLLAIFLMAFSVDRSRAVIHIYAASNKTMVLECPLNKTAETQIVWLKNNQTLKFNSRISLFEKHGLKISALNYDDDGEYTCVSGDNKTSEPKQLQVTSKPKIQIQEPFRKHVREGVNVIRKCRSHGIPRPTVEWFTNRHQRVNISDNSTSQTARMKVVETIDGNTTLVTLTISPVLYSDNGVFTCIASNRHSTVMESSRVDVRYSPKMTSLFNTTTRVVHWWEKAVVNLTCTADGNPFPTITWSPEAEDGDSVLNCSNEERIAESTIARSNCWIRSVNSSYQGGNYSCFAENNLGKTLVHSFVVQRIYPPPPVQFRLAEVTSKAFIMEVHVPRDDDSPPPRYVKIKYRATTGNFKHEFMSEIDENGNSNISLPGILPRKHYEISMAAVNKAGYGLWTSTIQESGDMLPTTTTTTQKIPSYNITKNDHNSSAQVNNPRNASSSATSSWLSVILSLVLTAAGCQLTFHEKLVFLRHCDFLLDFKKNDFNET</sequence>
<dbReference type="OMA" id="TCRTHAR"/>
<keyword evidence="7" id="KW-1185">Reference proteome</keyword>
<evidence type="ECO:0000256" key="3">
    <source>
        <dbReference type="SAM" id="MobiDB-lite"/>
    </source>
</evidence>
<dbReference type="Gene3D" id="2.60.40.10">
    <property type="entry name" value="Immunoglobulins"/>
    <property type="match status" value="4"/>
</dbReference>
<dbReference type="PROSITE" id="PS50835">
    <property type="entry name" value="IG_LIKE"/>
    <property type="match status" value="3"/>
</dbReference>
<feature type="compositionally biased region" description="Polar residues" evidence="3">
    <location>
        <begin position="425"/>
        <end position="448"/>
    </location>
</feature>
<dbReference type="InterPro" id="IPR003961">
    <property type="entry name" value="FN3_dom"/>
</dbReference>
<reference evidence="8 9" key="1">
    <citation type="submission" date="2025-04" db="UniProtKB">
        <authorList>
            <consortium name="RefSeq"/>
        </authorList>
    </citation>
    <scope>IDENTIFICATION</scope>
</reference>
<keyword evidence="1" id="KW-0677">Repeat</keyword>
<dbReference type="InterPro" id="IPR013783">
    <property type="entry name" value="Ig-like_fold"/>
</dbReference>
<evidence type="ECO:0000256" key="2">
    <source>
        <dbReference type="ARBA" id="ARBA00023319"/>
    </source>
</evidence>
<dbReference type="RefSeq" id="XP_055866244.1">
    <property type="nucleotide sequence ID" value="XM_056010269.1"/>
</dbReference>
<feature type="domain" description="Ig-like" evidence="5">
    <location>
        <begin position="110"/>
        <end position="211"/>
    </location>
</feature>
<dbReference type="PROSITE" id="PS50853">
    <property type="entry name" value="FN3"/>
    <property type="match status" value="1"/>
</dbReference>
<dbReference type="Proteomes" id="UP001165740">
    <property type="component" value="Chromosome 14"/>
</dbReference>
<evidence type="ECO:0000256" key="1">
    <source>
        <dbReference type="ARBA" id="ARBA00022737"/>
    </source>
</evidence>
<keyword evidence="2" id="KW-0393">Immunoglobulin domain</keyword>
<dbReference type="SMART" id="SM00408">
    <property type="entry name" value="IGc2"/>
    <property type="match status" value="3"/>
</dbReference>
<gene>
    <name evidence="8 9 10 11" type="primary">LOC106072809</name>
</gene>
<name>A0A9W2YTX4_BIOGL</name>
<dbReference type="InterPro" id="IPR003599">
    <property type="entry name" value="Ig_sub"/>
</dbReference>
<dbReference type="PANTHER" id="PTHR10075">
    <property type="entry name" value="BASIGIN RELATED"/>
    <property type="match status" value="1"/>
</dbReference>
<dbReference type="GO" id="GO:0007411">
    <property type="term" value="P:axon guidance"/>
    <property type="evidence" value="ECO:0007669"/>
    <property type="project" value="TreeGrafter"/>
</dbReference>
<evidence type="ECO:0000313" key="11">
    <source>
        <dbReference type="RefSeq" id="XP_055866246.1"/>
    </source>
</evidence>
<dbReference type="Pfam" id="PF07679">
    <property type="entry name" value="I-set"/>
    <property type="match status" value="1"/>
</dbReference>
<dbReference type="GO" id="GO:0098632">
    <property type="term" value="F:cell-cell adhesion mediator activity"/>
    <property type="evidence" value="ECO:0007669"/>
    <property type="project" value="TreeGrafter"/>
</dbReference>
<dbReference type="GO" id="GO:0007156">
    <property type="term" value="P:homophilic cell adhesion via plasma membrane adhesion molecules"/>
    <property type="evidence" value="ECO:0007669"/>
    <property type="project" value="TreeGrafter"/>
</dbReference>
<evidence type="ECO:0000313" key="9">
    <source>
        <dbReference type="RefSeq" id="XP_055866244.1"/>
    </source>
</evidence>
<dbReference type="RefSeq" id="XP_055866245.1">
    <property type="nucleotide sequence ID" value="XM_056010270.1"/>
</dbReference>
<feature type="signal peptide" evidence="4">
    <location>
        <begin position="1"/>
        <end position="27"/>
    </location>
</feature>
<dbReference type="InterPro" id="IPR013098">
    <property type="entry name" value="Ig_I-set"/>
</dbReference>
<evidence type="ECO:0000313" key="8">
    <source>
        <dbReference type="RefSeq" id="XP_055866243.1"/>
    </source>
</evidence>
<dbReference type="RefSeq" id="XP_055866246.1">
    <property type="nucleotide sequence ID" value="XM_056010271.1"/>
</dbReference>